<organism evidence="2 3">
    <name type="scientific">Nocardioides pocheonensis</name>
    <dbReference type="NCBI Taxonomy" id="661485"/>
    <lineage>
        <taxon>Bacteria</taxon>
        <taxon>Bacillati</taxon>
        <taxon>Actinomycetota</taxon>
        <taxon>Actinomycetes</taxon>
        <taxon>Propionibacteriales</taxon>
        <taxon>Nocardioidaceae</taxon>
        <taxon>Nocardioides</taxon>
    </lineage>
</organism>
<comment type="caution">
    <text evidence="2">The sequence shown here is derived from an EMBL/GenBank/DDBJ whole genome shotgun (WGS) entry which is preliminary data.</text>
</comment>
<evidence type="ECO:0000313" key="3">
    <source>
        <dbReference type="Proteomes" id="UP000279994"/>
    </source>
</evidence>
<dbReference type="AlphaFoldDB" id="A0A3N0GN64"/>
<dbReference type="Pfam" id="PF01047">
    <property type="entry name" value="MarR"/>
    <property type="match status" value="1"/>
</dbReference>
<name>A0A3N0GN64_9ACTN</name>
<protein>
    <submittedName>
        <fullName evidence="2">MarR family transcriptional regulator</fullName>
    </submittedName>
</protein>
<dbReference type="EMBL" id="RJSF01000040">
    <property type="protein sequence ID" value="RNM13811.1"/>
    <property type="molecule type" value="Genomic_DNA"/>
</dbReference>
<feature type="domain" description="HTH marR-type" evidence="1">
    <location>
        <begin position="13"/>
        <end position="141"/>
    </location>
</feature>
<dbReference type="Proteomes" id="UP000279994">
    <property type="component" value="Unassembled WGS sequence"/>
</dbReference>
<dbReference type="SMART" id="SM00347">
    <property type="entry name" value="HTH_MARR"/>
    <property type="match status" value="1"/>
</dbReference>
<accession>A0A3N0GN64</accession>
<dbReference type="PANTHER" id="PTHR39515:SF2">
    <property type="entry name" value="HTH-TYPE TRANSCRIPTIONAL REGULATOR RV0880"/>
    <property type="match status" value="1"/>
</dbReference>
<evidence type="ECO:0000259" key="1">
    <source>
        <dbReference type="PROSITE" id="PS50995"/>
    </source>
</evidence>
<reference evidence="2 3" key="1">
    <citation type="submission" date="2018-11" db="EMBL/GenBank/DDBJ databases">
        <authorList>
            <person name="Li F."/>
        </authorList>
    </citation>
    <scope>NUCLEOTIDE SEQUENCE [LARGE SCALE GENOMIC DNA]</scope>
    <source>
        <strain evidence="2 3">Gsoil 818</strain>
    </source>
</reference>
<dbReference type="InterPro" id="IPR036390">
    <property type="entry name" value="WH_DNA-bd_sf"/>
</dbReference>
<dbReference type="PRINTS" id="PR00598">
    <property type="entry name" value="HTHMARR"/>
</dbReference>
<dbReference type="InterPro" id="IPR000835">
    <property type="entry name" value="HTH_MarR-typ"/>
</dbReference>
<dbReference type="InterPro" id="IPR052526">
    <property type="entry name" value="HTH-type_Bedaq_tolerance"/>
</dbReference>
<dbReference type="GO" id="GO:0003700">
    <property type="term" value="F:DNA-binding transcription factor activity"/>
    <property type="evidence" value="ECO:0007669"/>
    <property type="project" value="InterPro"/>
</dbReference>
<dbReference type="PANTHER" id="PTHR39515">
    <property type="entry name" value="CONSERVED PROTEIN"/>
    <property type="match status" value="1"/>
</dbReference>
<dbReference type="SUPFAM" id="SSF46785">
    <property type="entry name" value="Winged helix' DNA-binding domain"/>
    <property type="match status" value="1"/>
</dbReference>
<dbReference type="Gene3D" id="1.10.10.10">
    <property type="entry name" value="Winged helix-like DNA-binding domain superfamily/Winged helix DNA-binding domain"/>
    <property type="match status" value="1"/>
</dbReference>
<gene>
    <name evidence="2" type="ORF">EFL26_12645</name>
</gene>
<proteinExistence type="predicted"/>
<dbReference type="InterPro" id="IPR036388">
    <property type="entry name" value="WH-like_DNA-bd_sf"/>
</dbReference>
<dbReference type="RefSeq" id="WP_123223218.1">
    <property type="nucleotide sequence ID" value="NZ_RJSF01000040.1"/>
</dbReference>
<keyword evidence="3" id="KW-1185">Reference proteome</keyword>
<dbReference type="OrthoDB" id="8966183at2"/>
<dbReference type="PROSITE" id="PS50995">
    <property type="entry name" value="HTH_MARR_2"/>
    <property type="match status" value="1"/>
</dbReference>
<evidence type="ECO:0000313" key="2">
    <source>
        <dbReference type="EMBL" id="RNM13811.1"/>
    </source>
</evidence>
<sequence length="146" mass="15520">MTTPPPDDVGGDTIRLYRALVRITRSIRRDAREIPIGHGALSALATLVTDGPQRAGTLAETEGVSAPAMTRLLKFLEDQAYVARRADPDDGRATLLAATQAGEDLVRSGRAARLRGLEDRLAALPDDQLELLLAALPALEALADDA</sequence>